<evidence type="ECO:0000256" key="11">
    <source>
        <dbReference type="SAM" id="MobiDB-lite"/>
    </source>
</evidence>
<dbReference type="GO" id="GO:0005524">
    <property type="term" value="F:ATP binding"/>
    <property type="evidence" value="ECO:0007669"/>
    <property type="project" value="UniProtKB-UniRule"/>
</dbReference>
<dbReference type="PROSITE" id="PS00178">
    <property type="entry name" value="AA_TRNA_LIGASE_I"/>
    <property type="match status" value="1"/>
</dbReference>
<gene>
    <name evidence="10 12" type="primary">lysS</name>
    <name evidence="12" type="ORF">ACFQL7_15400</name>
</gene>
<keyword evidence="8 10" id="KW-0030">Aminoacyl-tRNA synthetase</keyword>
<proteinExistence type="inferred from homology"/>
<dbReference type="EMBL" id="JBHTAX010000001">
    <property type="protein sequence ID" value="MFC7191066.1"/>
    <property type="molecule type" value="Genomic_DNA"/>
</dbReference>
<dbReference type="InterPro" id="IPR001412">
    <property type="entry name" value="aa-tRNA-synth_I_CS"/>
</dbReference>
<dbReference type="InterPro" id="IPR014729">
    <property type="entry name" value="Rossmann-like_a/b/a_fold"/>
</dbReference>
<dbReference type="AlphaFoldDB" id="A0ABD5YSF4"/>
<dbReference type="EC" id="6.1.1.6" evidence="10"/>
<dbReference type="InterPro" id="IPR020751">
    <property type="entry name" value="aa-tRNA-synth_I_codon-bd_sub2"/>
</dbReference>
<evidence type="ECO:0000256" key="8">
    <source>
        <dbReference type="ARBA" id="ARBA00023146"/>
    </source>
</evidence>
<keyword evidence="7 10" id="KW-0648">Protein biosynthesis</keyword>
<comment type="caution">
    <text evidence="12">The sequence shown here is derived from an EMBL/GenBank/DDBJ whole genome shotgun (WGS) entry which is preliminary data.</text>
</comment>
<keyword evidence="5 10" id="KW-0547">Nucleotide-binding</keyword>
<keyword evidence="13" id="KW-1185">Reference proteome</keyword>
<feature type="compositionally biased region" description="Acidic residues" evidence="11">
    <location>
        <begin position="22"/>
        <end position="40"/>
    </location>
</feature>
<comment type="caution">
    <text evidence="10">Lacks conserved residue(s) required for the propagation of feature annotation.</text>
</comment>
<dbReference type="Gene3D" id="1.10.10.350">
    <property type="match status" value="1"/>
</dbReference>
<dbReference type="GO" id="GO:0005737">
    <property type="term" value="C:cytoplasm"/>
    <property type="evidence" value="ECO:0007669"/>
    <property type="project" value="UniProtKB-SubCell"/>
</dbReference>
<accession>A0ABD5YSF4</accession>
<reference evidence="12 13" key="1">
    <citation type="journal article" date="2019" name="Int. J. Syst. Evol. Microbiol.">
        <title>The Global Catalogue of Microorganisms (GCM) 10K type strain sequencing project: providing services to taxonomists for standard genome sequencing and annotation.</title>
        <authorList>
            <consortium name="The Broad Institute Genomics Platform"/>
            <consortium name="The Broad Institute Genome Sequencing Center for Infectious Disease"/>
            <person name="Wu L."/>
            <person name="Ma J."/>
        </authorList>
    </citation>
    <scope>NUCLEOTIDE SEQUENCE [LARGE SCALE GENOMIC DNA]</scope>
    <source>
        <strain evidence="12 13">RDMS1</strain>
    </source>
</reference>
<keyword evidence="6 10" id="KW-0067">ATP-binding</keyword>
<dbReference type="Gene3D" id="1.10.10.770">
    <property type="match status" value="1"/>
</dbReference>
<evidence type="ECO:0000313" key="13">
    <source>
        <dbReference type="Proteomes" id="UP001596417"/>
    </source>
</evidence>
<organism evidence="12 13">
    <name type="scientific">Halocatena marina</name>
    <dbReference type="NCBI Taxonomy" id="2934937"/>
    <lineage>
        <taxon>Archaea</taxon>
        <taxon>Methanobacteriati</taxon>
        <taxon>Methanobacteriota</taxon>
        <taxon>Stenosarchaea group</taxon>
        <taxon>Halobacteria</taxon>
        <taxon>Halobacteriales</taxon>
        <taxon>Natronomonadaceae</taxon>
        <taxon>Halocatena</taxon>
    </lineage>
</organism>
<keyword evidence="4 10" id="KW-0436">Ligase</keyword>
<dbReference type="PANTHER" id="PTHR37940:SF1">
    <property type="entry name" value="LYSINE--TRNA LIGASE"/>
    <property type="match status" value="1"/>
</dbReference>
<comment type="subcellular location">
    <subcellularLocation>
        <location evidence="1 10">Cytoplasm</location>
    </subcellularLocation>
</comment>
<dbReference type="PANTHER" id="PTHR37940">
    <property type="entry name" value="LYSINE--TRNA LIGASE"/>
    <property type="match status" value="1"/>
</dbReference>
<dbReference type="GeneID" id="76200753"/>
<evidence type="ECO:0000256" key="2">
    <source>
        <dbReference type="ARBA" id="ARBA00005594"/>
    </source>
</evidence>
<dbReference type="Gene3D" id="6.10.20.10">
    <property type="entry name" value="Lysine tRNA ligase, stem contact fold domain"/>
    <property type="match status" value="1"/>
</dbReference>
<dbReference type="Proteomes" id="UP001596417">
    <property type="component" value="Unassembled WGS sequence"/>
</dbReference>
<feature type="short sequence motif" description="'KMSKS' region" evidence="10">
    <location>
        <begin position="338"/>
        <end position="342"/>
    </location>
</feature>
<comment type="catalytic activity">
    <reaction evidence="9 10">
        <text>tRNA(Lys) + L-lysine + ATP = L-lysyl-tRNA(Lys) + AMP + diphosphate</text>
        <dbReference type="Rhea" id="RHEA:20792"/>
        <dbReference type="Rhea" id="RHEA-COMP:9696"/>
        <dbReference type="Rhea" id="RHEA-COMP:9697"/>
        <dbReference type="ChEBI" id="CHEBI:30616"/>
        <dbReference type="ChEBI" id="CHEBI:32551"/>
        <dbReference type="ChEBI" id="CHEBI:33019"/>
        <dbReference type="ChEBI" id="CHEBI:78442"/>
        <dbReference type="ChEBI" id="CHEBI:78529"/>
        <dbReference type="ChEBI" id="CHEBI:456215"/>
        <dbReference type="EC" id="6.1.1.6"/>
    </reaction>
</comment>
<evidence type="ECO:0000256" key="1">
    <source>
        <dbReference type="ARBA" id="ARBA00004496"/>
    </source>
</evidence>
<dbReference type="HAMAP" id="MF_00177">
    <property type="entry name" value="Lys_tRNA_synth_class1"/>
    <property type="match status" value="1"/>
</dbReference>
<protein>
    <recommendedName>
        <fullName evidence="10">Lysine--tRNA ligase</fullName>
        <ecNumber evidence="10">6.1.1.6</ecNumber>
    </recommendedName>
    <alternativeName>
        <fullName evidence="10">Lysyl-tRNA synthetase</fullName>
        <shortName evidence="10">LysRS</shortName>
    </alternativeName>
</protein>
<comment type="similarity">
    <text evidence="2 10">Belongs to the class-I aminoacyl-tRNA synthetase family.</text>
</comment>
<evidence type="ECO:0000256" key="10">
    <source>
        <dbReference type="HAMAP-Rule" id="MF_00177"/>
    </source>
</evidence>
<keyword evidence="3 10" id="KW-0963">Cytoplasm</keyword>
<dbReference type="GO" id="GO:0004824">
    <property type="term" value="F:lysine-tRNA ligase activity"/>
    <property type="evidence" value="ECO:0007669"/>
    <property type="project" value="UniProtKB-UniRule"/>
</dbReference>
<dbReference type="Pfam" id="PF01921">
    <property type="entry name" value="tRNA-synt_1f"/>
    <property type="match status" value="1"/>
</dbReference>
<dbReference type="GO" id="GO:0006430">
    <property type="term" value="P:lysyl-tRNA aminoacylation"/>
    <property type="evidence" value="ECO:0007669"/>
    <property type="project" value="UniProtKB-UniRule"/>
</dbReference>
<dbReference type="SUPFAM" id="SSF48163">
    <property type="entry name" value="An anticodon-binding domain of class I aminoacyl-tRNA synthetases"/>
    <property type="match status" value="1"/>
</dbReference>
<feature type="short sequence motif" description="'HIGH' region" evidence="10">
    <location>
        <begin position="73"/>
        <end position="81"/>
    </location>
</feature>
<evidence type="ECO:0000256" key="3">
    <source>
        <dbReference type="ARBA" id="ARBA00022490"/>
    </source>
</evidence>
<evidence type="ECO:0000313" key="12">
    <source>
        <dbReference type="EMBL" id="MFC7191066.1"/>
    </source>
</evidence>
<evidence type="ECO:0000256" key="9">
    <source>
        <dbReference type="ARBA" id="ARBA00048573"/>
    </source>
</evidence>
<name>A0ABD5YSF4_9EURY</name>
<dbReference type="SUPFAM" id="SSF52374">
    <property type="entry name" value="Nucleotidylyl transferase"/>
    <property type="match status" value="1"/>
</dbReference>
<dbReference type="InterPro" id="IPR008925">
    <property type="entry name" value="aa_tRNA-synth_I_cd-bd_sf"/>
</dbReference>
<dbReference type="NCBIfam" id="TIGR00467">
    <property type="entry name" value="lysS_arch"/>
    <property type="match status" value="1"/>
</dbReference>
<evidence type="ECO:0000256" key="7">
    <source>
        <dbReference type="ARBA" id="ARBA00022917"/>
    </source>
</evidence>
<dbReference type="InterPro" id="IPR042078">
    <property type="entry name" value="Lys-tRNA-ligase_SC_fold"/>
</dbReference>
<evidence type="ECO:0000256" key="5">
    <source>
        <dbReference type="ARBA" id="ARBA00022741"/>
    </source>
</evidence>
<evidence type="ECO:0000256" key="4">
    <source>
        <dbReference type="ARBA" id="ARBA00022598"/>
    </source>
</evidence>
<evidence type="ECO:0000256" key="6">
    <source>
        <dbReference type="ARBA" id="ARBA00022840"/>
    </source>
</evidence>
<dbReference type="RefSeq" id="WP_248908614.1">
    <property type="nucleotide sequence ID" value="NZ_CP109979.1"/>
</dbReference>
<feature type="compositionally biased region" description="Basic and acidic residues" evidence="11">
    <location>
        <begin position="1"/>
        <end position="21"/>
    </location>
</feature>
<feature type="region of interest" description="Disordered" evidence="11">
    <location>
        <begin position="1"/>
        <end position="43"/>
    </location>
</feature>
<dbReference type="Gene3D" id="3.40.50.620">
    <property type="entry name" value="HUPs"/>
    <property type="match status" value="1"/>
</dbReference>
<dbReference type="InterPro" id="IPR002904">
    <property type="entry name" value="Lys-tRNA-ligase"/>
</dbReference>
<sequence length="579" mass="65088">MTPEPEGHETDESEDQERLPPSDEDPLTPSEADPESDESAEDQHRVYWADTVADKIEARNPDEPIIVKGGVSPSGVPHIGHLNEIIRGYLVAEVLRERGYEVDQVFTSDDKDRLRGMPRTLASLDWEIVGLGDVDAGALGQNLGKPLTDVPDPFGCCESFGAHQTKLLSKSAEAMGVPIEILSNTELYAEGAFEAVTRELLEQRERAYELLSAYQDKVDESYVPFSPQCSECGHLTETVTGIDLDAGTVDYVCESIEAGNQIIEGCGHEGTATFREGKLPWRFEWPAQWKVLGVDFEPFGKDHAEGSWPSGEEIARELLDSEPPVPMVYEWFTYNGEALSSSSGHILTVRDVLSILEPEVFRYFFTKDPNRARDFDVRRLDQLVDEFDRFESIFFDEVETTDRESALADRAYPMVVEESRDERVRIPYTFAAVLGMTDDENLRETMARRSGHLPDDASVSVIDDALSRVENARNWAVQTDNEYNYRLAETLPEVSVSDPETAALSALAEFIEQENPDGEALQAQIYDCARENDVDVSRFFELGYRLFLDQPDGPRLGPFLAAMNQNFVLERLRRESIEQ</sequence>